<reference evidence="3" key="1">
    <citation type="submission" date="2014-11" db="EMBL/GenBank/DDBJ databases">
        <authorList>
            <person name="Otto D Thomas"/>
            <person name="Naeem Raeece"/>
        </authorList>
    </citation>
    <scope>NUCLEOTIDE SEQUENCE</scope>
</reference>
<proteinExistence type="predicted"/>
<dbReference type="AlphaFoldDB" id="A0A0G4HSI9"/>
<dbReference type="VEuPathDB" id="CryptoDB:Cvel_8299"/>
<accession>A0A0G4HSI9</accession>
<evidence type="ECO:0000256" key="1">
    <source>
        <dbReference type="SAM" id="Coils"/>
    </source>
</evidence>
<feature type="coiled-coil region" evidence="1">
    <location>
        <begin position="50"/>
        <end position="89"/>
    </location>
</feature>
<evidence type="ECO:0000256" key="2">
    <source>
        <dbReference type="SAM" id="SignalP"/>
    </source>
</evidence>
<evidence type="ECO:0000313" key="3">
    <source>
        <dbReference type="EMBL" id="CEM47348.1"/>
    </source>
</evidence>
<sequence>MRVSFSLALLLGAVLVSLLSAFQLRESEKPFHHVHTAHRLLRNGAAARARRRREAKAREARKRIQEALKKLQQKTLKKVQDQAEALDDEQLGPLESFGEADLDALVNYDERVEIALDTFGKLDSKDQELVLTSMPIEMVSLGEFSANHFLQQLKQSFFFPFPKEETAGEGDLGRASLVLATDGVAKLVVEACLGRTASGEECEVEKYWQTAMNGVEGNESLPANYRKVVEDSSNLLPGELVTRVAKMSPSVSDLVNPSALLPFASTARAAERACKESGDDVCAALDYWKLIIESPSLKNLETLPSLVEACKKEGGLLRLAEKAIMAWTLQDSERFEIVNSAEGHTEMLEKGLNNFKYGLSGGKLWVLSALGSDSESDPHFEELIRGEKLRQAYALFSEVLRTTCEKEGVATVPACRGVDEKEEGIFWVTNMPTTVAKGIQNEGGDDEQVKGVMKDLTDFVVTSIFDQEKITLVDYSTYRRRPGKDSFLTALALLRAIRKDFQEIVTSRVGKDTGPLLKQKVKDDNTYFDVPLLFGKAGYEVDEKDKRNIYAWLVEHVPSYACEEGER</sequence>
<name>A0A0G4HSI9_9ALVE</name>
<dbReference type="PhylomeDB" id="A0A0G4HSI9"/>
<keyword evidence="2" id="KW-0732">Signal</keyword>
<protein>
    <submittedName>
        <fullName evidence="3">Uncharacterized protein</fullName>
    </submittedName>
</protein>
<feature type="signal peptide" evidence="2">
    <location>
        <begin position="1"/>
        <end position="21"/>
    </location>
</feature>
<feature type="chain" id="PRO_5005192165" evidence="2">
    <location>
        <begin position="22"/>
        <end position="567"/>
    </location>
</feature>
<organism evidence="3">
    <name type="scientific">Chromera velia CCMP2878</name>
    <dbReference type="NCBI Taxonomy" id="1169474"/>
    <lineage>
        <taxon>Eukaryota</taxon>
        <taxon>Sar</taxon>
        <taxon>Alveolata</taxon>
        <taxon>Colpodellida</taxon>
        <taxon>Chromeraceae</taxon>
        <taxon>Chromera</taxon>
    </lineage>
</organism>
<gene>
    <name evidence="3" type="ORF">Cvel_8299</name>
</gene>
<keyword evidence="1" id="KW-0175">Coiled coil</keyword>
<dbReference type="EMBL" id="CDMZ01003716">
    <property type="protein sequence ID" value="CEM47348.1"/>
    <property type="molecule type" value="Genomic_DNA"/>
</dbReference>